<dbReference type="RefSeq" id="WP_377284718.1">
    <property type="nucleotide sequence ID" value="NZ_JBHSBM010000003.1"/>
</dbReference>
<gene>
    <name evidence="2" type="ORF">ACFOWE_00225</name>
</gene>
<evidence type="ECO:0008006" key="4">
    <source>
        <dbReference type="Google" id="ProtNLM"/>
    </source>
</evidence>
<dbReference type="Proteomes" id="UP001595850">
    <property type="component" value="Unassembled WGS sequence"/>
</dbReference>
<reference evidence="3" key="1">
    <citation type="journal article" date="2019" name="Int. J. Syst. Evol. Microbiol.">
        <title>The Global Catalogue of Microorganisms (GCM) 10K type strain sequencing project: providing services to taxonomists for standard genome sequencing and annotation.</title>
        <authorList>
            <consortium name="The Broad Institute Genomics Platform"/>
            <consortium name="The Broad Institute Genome Sequencing Center for Infectious Disease"/>
            <person name="Wu L."/>
            <person name="Ma J."/>
        </authorList>
    </citation>
    <scope>NUCLEOTIDE SEQUENCE [LARGE SCALE GENOMIC DNA]</scope>
    <source>
        <strain evidence="3">TBRC 4489</strain>
    </source>
</reference>
<protein>
    <recommendedName>
        <fullName evidence="4">Integral membrane protein</fullName>
    </recommendedName>
</protein>
<keyword evidence="1" id="KW-0472">Membrane</keyword>
<feature type="transmembrane region" description="Helical" evidence="1">
    <location>
        <begin position="148"/>
        <end position="168"/>
    </location>
</feature>
<keyword evidence="1" id="KW-1133">Transmembrane helix</keyword>
<evidence type="ECO:0000313" key="3">
    <source>
        <dbReference type="Proteomes" id="UP001595850"/>
    </source>
</evidence>
<comment type="caution">
    <text evidence="2">The sequence shown here is derived from an EMBL/GenBank/DDBJ whole genome shotgun (WGS) entry which is preliminary data.</text>
</comment>
<feature type="transmembrane region" description="Helical" evidence="1">
    <location>
        <begin position="108"/>
        <end position="128"/>
    </location>
</feature>
<accession>A0ABV8HXN9</accession>
<keyword evidence="3" id="KW-1185">Reference proteome</keyword>
<name>A0ABV8HXN9_9ACTN</name>
<evidence type="ECO:0000256" key="1">
    <source>
        <dbReference type="SAM" id="Phobius"/>
    </source>
</evidence>
<feature type="transmembrane region" description="Helical" evidence="1">
    <location>
        <begin position="83"/>
        <end position="101"/>
    </location>
</feature>
<evidence type="ECO:0000313" key="2">
    <source>
        <dbReference type="EMBL" id="MFC4056707.1"/>
    </source>
</evidence>
<keyword evidence="1" id="KW-0812">Transmembrane</keyword>
<proteinExistence type="predicted"/>
<sequence length="174" mass="17268">MEDVLLSLHVLAAIVFIGGSAVATSLFPRYAPLAATAPTEAATVPVGAATVPAEAAAAPAGAAPGPDGRAPAVAAALHRVTRGYAVAGLIVPAAGLVLAAVQGRMGEVWIILSMILAAGAAGLLATQIVPRQRVALGTPGPAAPLRTLSMLSGLYNLLWTIVVIMMIVRPGAEG</sequence>
<dbReference type="EMBL" id="JBHSBM010000003">
    <property type="protein sequence ID" value="MFC4056707.1"/>
    <property type="molecule type" value="Genomic_DNA"/>
</dbReference>
<organism evidence="2 3">
    <name type="scientific">Planomonospora corallina</name>
    <dbReference type="NCBI Taxonomy" id="1806052"/>
    <lineage>
        <taxon>Bacteria</taxon>
        <taxon>Bacillati</taxon>
        <taxon>Actinomycetota</taxon>
        <taxon>Actinomycetes</taxon>
        <taxon>Streptosporangiales</taxon>
        <taxon>Streptosporangiaceae</taxon>
        <taxon>Planomonospora</taxon>
    </lineage>
</organism>